<proteinExistence type="predicted"/>
<name>A0A2X3KXT5_9BACT</name>
<sequence length="253" mass="26444">MSSMLERAIALIALVVPLTCAGLGAEVNLPPRAELMVVNVIPGVPASFELAASDPDGDPLTFTVLGGPHHGQLVGDPPHLTYIPELGSWGTDEITFSVADPYGAIDLGLVKLCVTPQIPTHYIGDADALSKVGLAELAVHLAGQQVQVWYIFTERAGVFAIGEVIPVLLPPGGEVSWVGMCWVGAEGVHLESPATDWDAAGLLHVATRSLPAGAYILTVVKHREAFSFLIALKGTPDEGTHLAAGDPREEQGG</sequence>
<evidence type="ECO:0000313" key="2">
    <source>
        <dbReference type="Proteomes" id="UP000249818"/>
    </source>
</evidence>
<dbReference type="Gene3D" id="2.60.40.2810">
    <property type="match status" value="1"/>
</dbReference>
<protein>
    <submittedName>
        <fullName evidence="1">Uncharacterized protein</fullName>
    </submittedName>
</protein>
<dbReference type="EMBL" id="LS483254">
    <property type="protein sequence ID" value="SQD92336.1"/>
    <property type="molecule type" value="Genomic_DNA"/>
</dbReference>
<evidence type="ECO:0000313" key="1">
    <source>
        <dbReference type="EMBL" id="SQD92336.1"/>
    </source>
</evidence>
<reference evidence="2" key="1">
    <citation type="submission" date="2018-05" db="EMBL/GenBank/DDBJ databases">
        <authorList>
            <person name="Hao L."/>
        </authorList>
    </citation>
    <scope>NUCLEOTIDE SEQUENCE [LARGE SCALE GENOMIC DNA]</scope>
</reference>
<dbReference type="Proteomes" id="UP000249818">
    <property type="component" value="Chromosome BARAN1"/>
</dbReference>
<dbReference type="Pfam" id="PF17963">
    <property type="entry name" value="Big_9"/>
    <property type="match status" value="1"/>
</dbReference>
<organism evidence="1 2">
    <name type="scientific">Candidatus Bipolaricaulis anaerobius</name>
    <dbReference type="NCBI Taxonomy" id="2026885"/>
    <lineage>
        <taxon>Bacteria</taxon>
        <taxon>Candidatus Bipolaricaulota</taxon>
        <taxon>Candidatus Bipolaricaulia</taxon>
        <taxon>Candidatus Bipolaricaulales</taxon>
        <taxon>Candidatus Bipolaricaulaceae</taxon>
        <taxon>Candidatus Bipolaricaulis</taxon>
    </lineage>
</organism>
<keyword evidence="2" id="KW-1185">Reference proteome</keyword>
<dbReference type="AlphaFoldDB" id="A0A2X3KXT5"/>
<dbReference type="KEGG" id="bana:BARAN1_0311"/>
<gene>
    <name evidence="1" type="ORF">BARAN1_0311</name>
</gene>
<accession>A0A2X3KXT5</accession>